<dbReference type="InterPro" id="IPR000182">
    <property type="entry name" value="GNAT_dom"/>
</dbReference>
<dbReference type="PANTHER" id="PTHR43800">
    <property type="entry name" value="PEPTIDYL-LYSINE N-ACETYLTRANSFERASE YJAB"/>
    <property type="match status" value="1"/>
</dbReference>
<sequence length="146" mass="17030">MPELKFGHLDPIKLPLLKRFYKQHYPSTKPKSSELSIVAYSDFSMVAVVRFRSIAEYRLLTGMAVDESKRGEGIGSQLLNYCLNEVLAKNDFCFSYTHLQNFYEQANFKKIDIEELPNDLRTLFLRYSQNGKDLIPMQFFAERSEV</sequence>
<evidence type="ECO:0000259" key="3">
    <source>
        <dbReference type="PROSITE" id="PS51186"/>
    </source>
</evidence>
<dbReference type="EMBL" id="QLTR01000066">
    <property type="protein sequence ID" value="RAS52723.1"/>
    <property type="molecule type" value="Genomic_DNA"/>
</dbReference>
<dbReference type="RefSeq" id="WP_112404895.1">
    <property type="nucleotide sequence ID" value="NZ_QLTR01000066.1"/>
</dbReference>
<evidence type="ECO:0000313" key="5">
    <source>
        <dbReference type="Proteomes" id="UP000248729"/>
    </source>
</evidence>
<dbReference type="CDD" id="cd04301">
    <property type="entry name" value="NAT_SF"/>
    <property type="match status" value="1"/>
</dbReference>
<dbReference type="SUPFAM" id="SSF55729">
    <property type="entry name" value="Acyl-CoA N-acyltransferases (Nat)"/>
    <property type="match status" value="1"/>
</dbReference>
<dbReference type="InterPro" id="IPR016181">
    <property type="entry name" value="Acyl_CoA_acyltransferase"/>
</dbReference>
<dbReference type="Pfam" id="PF13508">
    <property type="entry name" value="Acetyltransf_7"/>
    <property type="match status" value="1"/>
</dbReference>
<feature type="domain" description="N-acetyltransferase" evidence="3">
    <location>
        <begin position="1"/>
        <end position="132"/>
    </location>
</feature>
<keyword evidence="1 4" id="KW-0808">Transferase</keyword>
<reference evidence="4 5" key="1">
    <citation type="submission" date="2018-06" db="EMBL/GenBank/DDBJ databases">
        <title>Freshwater and sediment microbial communities from various areas in North America, analyzing microbe dynamics in response to fracking.</title>
        <authorList>
            <person name="Lamendella R."/>
        </authorList>
    </citation>
    <scope>NUCLEOTIDE SEQUENCE [LARGE SCALE GENOMIC DNA]</scope>
    <source>
        <strain evidence="4 5">99A</strain>
    </source>
</reference>
<name>A0A329DU24_VIBDI</name>
<keyword evidence="2" id="KW-0012">Acyltransferase</keyword>
<proteinExistence type="predicted"/>
<evidence type="ECO:0000256" key="1">
    <source>
        <dbReference type="ARBA" id="ARBA00022679"/>
    </source>
</evidence>
<dbReference type="GO" id="GO:0016747">
    <property type="term" value="F:acyltransferase activity, transferring groups other than amino-acyl groups"/>
    <property type="evidence" value="ECO:0007669"/>
    <property type="project" value="InterPro"/>
</dbReference>
<evidence type="ECO:0000256" key="2">
    <source>
        <dbReference type="ARBA" id="ARBA00023315"/>
    </source>
</evidence>
<organism evidence="4 5">
    <name type="scientific">Vibrio diazotrophicus</name>
    <dbReference type="NCBI Taxonomy" id="685"/>
    <lineage>
        <taxon>Bacteria</taxon>
        <taxon>Pseudomonadati</taxon>
        <taxon>Pseudomonadota</taxon>
        <taxon>Gammaproteobacteria</taxon>
        <taxon>Vibrionales</taxon>
        <taxon>Vibrionaceae</taxon>
        <taxon>Vibrio</taxon>
    </lineage>
</organism>
<dbReference type="PANTHER" id="PTHR43800:SF1">
    <property type="entry name" value="PEPTIDYL-LYSINE N-ACETYLTRANSFERASE YJAB"/>
    <property type="match status" value="1"/>
</dbReference>
<evidence type="ECO:0000313" key="4">
    <source>
        <dbReference type="EMBL" id="RAS52723.1"/>
    </source>
</evidence>
<comment type="caution">
    <text evidence="4">The sequence shown here is derived from an EMBL/GenBank/DDBJ whole genome shotgun (WGS) entry which is preliminary data.</text>
</comment>
<gene>
    <name evidence="4" type="ORF">DET48_1663</name>
</gene>
<accession>A0A329DU24</accession>
<dbReference type="AlphaFoldDB" id="A0A329DU24"/>
<dbReference type="Proteomes" id="UP000248729">
    <property type="component" value="Unassembled WGS sequence"/>
</dbReference>
<dbReference type="PROSITE" id="PS51186">
    <property type="entry name" value="GNAT"/>
    <property type="match status" value="1"/>
</dbReference>
<protein>
    <submittedName>
        <fullName evidence="4">Acetyltransferase (GNAT) family protein</fullName>
    </submittedName>
</protein>
<dbReference type="Gene3D" id="3.40.630.30">
    <property type="match status" value="1"/>
</dbReference>